<dbReference type="PANTHER" id="PTHR43080">
    <property type="entry name" value="CBS DOMAIN-CONTAINING PROTEIN CBSX3, MITOCHONDRIAL"/>
    <property type="match status" value="1"/>
</dbReference>
<dbReference type="InterPro" id="IPR046342">
    <property type="entry name" value="CBS_dom_sf"/>
</dbReference>
<dbReference type="Proteomes" id="UP000094056">
    <property type="component" value="Unassembled WGS sequence"/>
</dbReference>
<dbReference type="InterPro" id="IPR000644">
    <property type="entry name" value="CBS_dom"/>
</dbReference>
<dbReference type="PROSITE" id="PS51371">
    <property type="entry name" value="CBS"/>
    <property type="match status" value="2"/>
</dbReference>
<dbReference type="SUPFAM" id="SSF54631">
    <property type="entry name" value="CBS-domain pair"/>
    <property type="match status" value="1"/>
</dbReference>
<accession>A0A1E3X9D2</accession>
<keyword evidence="1 2" id="KW-0129">CBS domain</keyword>
<organism evidence="4 5">
    <name type="scientific">Candidatus Scalindua rubra</name>
    <dbReference type="NCBI Taxonomy" id="1872076"/>
    <lineage>
        <taxon>Bacteria</taxon>
        <taxon>Pseudomonadati</taxon>
        <taxon>Planctomycetota</taxon>
        <taxon>Candidatus Brocadiia</taxon>
        <taxon>Candidatus Brocadiales</taxon>
        <taxon>Candidatus Scalinduaceae</taxon>
        <taxon>Candidatus Scalindua</taxon>
    </lineage>
</organism>
<dbReference type="InterPro" id="IPR051257">
    <property type="entry name" value="Diverse_CBS-Domain"/>
</dbReference>
<evidence type="ECO:0000313" key="4">
    <source>
        <dbReference type="EMBL" id="ODS32199.1"/>
    </source>
</evidence>
<protein>
    <submittedName>
        <fullName evidence="4">Signal transduction protein</fullName>
    </submittedName>
</protein>
<evidence type="ECO:0000313" key="5">
    <source>
        <dbReference type="Proteomes" id="UP000094056"/>
    </source>
</evidence>
<dbReference type="EMBL" id="MAYW01000073">
    <property type="protein sequence ID" value="ODS32199.1"/>
    <property type="molecule type" value="Genomic_DNA"/>
</dbReference>
<comment type="caution">
    <text evidence="4">The sequence shown here is derived from an EMBL/GenBank/DDBJ whole genome shotgun (WGS) entry which is preliminary data.</text>
</comment>
<feature type="domain" description="CBS" evidence="3">
    <location>
        <begin position="87"/>
        <end position="142"/>
    </location>
</feature>
<proteinExistence type="predicted"/>
<dbReference type="AlphaFoldDB" id="A0A1E3X9D2"/>
<name>A0A1E3X9D2_9BACT</name>
<dbReference type="SMART" id="SM00116">
    <property type="entry name" value="CBS"/>
    <property type="match status" value="2"/>
</dbReference>
<dbReference type="Gene3D" id="3.10.580.10">
    <property type="entry name" value="CBS-domain"/>
    <property type="match status" value="1"/>
</dbReference>
<dbReference type="Pfam" id="PF00571">
    <property type="entry name" value="CBS"/>
    <property type="match status" value="2"/>
</dbReference>
<evidence type="ECO:0000259" key="3">
    <source>
        <dbReference type="PROSITE" id="PS51371"/>
    </source>
</evidence>
<gene>
    <name evidence="4" type="ORF">SCARUB_02678</name>
</gene>
<dbReference type="PANTHER" id="PTHR43080:SF2">
    <property type="entry name" value="CBS DOMAIN-CONTAINING PROTEIN"/>
    <property type="match status" value="1"/>
</dbReference>
<feature type="domain" description="CBS" evidence="3">
    <location>
        <begin position="22"/>
        <end position="78"/>
    </location>
</feature>
<evidence type="ECO:0000256" key="1">
    <source>
        <dbReference type="ARBA" id="ARBA00023122"/>
    </source>
</evidence>
<sequence>MRRSEFMLGGEDFKDLKASQLMEADVVACRPENTWRQMTDLMSHGGFGDVPIIDKDKTLLGIVTEFDLLKVLMEGKDVKNITAGDIMTTNVVSVSEVTNSVEIVNILETKHLIRVPVVRNGRLVGIVARRDVLFSFIQASTKPPGGLF</sequence>
<evidence type="ECO:0000256" key="2">
    <source>
        <dbReference type="PROSITE-ProRule" id="PRU00703"/>
    </source>
</evidence>
<reference evidence="4 5" key="1">
    <citation type="submission" date="2016-07" db="EMBL/GenBank/DDBJ databases">
        <title>Draft genome of Scalindua rubra, obtained from a brine-seawater interface in the Red Sea, sheds light on salt adaptation in anammox bacteria.</title>
        <authorList>
            <person name="Speth D.R."/>
            <person name="Lagkouvardos I."/>
            <person name="Wang Y."/>
            <person name="Qian P.-Y."/>
            <person name="Dutilh B.E."/>
            <person name="Jetten M.S."/>
        </authorList>
    </citation>
    <scope>NUCLEOTIDE SEQUENCE [LARGE SCALE GENOMIC DNA]</scope>
    <source>
        <strain evidence="4">BSI-1</strain>
    </source>
</reference>